<feature type="region of interest" description="Disordered" evidence="9">
    <location>
        <begin position="60"/>
        <end position="81"/>
    </location>
</feature>
<dbReference type="InParanoid" id="A0A0D2VH01"/>
<protein>
    <recommendedName>
        <fullName evidence="4">lipoyl(octanoyl) transferase</fullName>
        <ecNumber evidence="4">2.3.1.181</ecNumber>
    </recommendedName>
    <alternativeName>
        <fullName evidence="7">Lipoate-protein ligase B</fullName>
    </alternativeName>
    <alternativeName>
        <fullName evidence="8">Lipoyl/octanoyl transferase</fullName>
    </alternativeName>
</protein>
<dbReference type="Proteomes" id="UP000008743">
    <property type="component" value="Unassembled WGS sequence"/>
</dbReference>
<dbReference type="PhylomeDB" id="A0A0D2VH01"/>
<dbReference type="PANTHER" id="PTHR10993:SF7">
    <property type="entry name" value="LIPOYLTRANSFERASE 2, MITOCHONDRIAL-RELATED"/>
    <property type="match status" value="1"/>
</dbReference>
<dbReference type="SMR" id="A0A0D2VH01"/>
<evidence type="ECO:0000313" key="11">
    <source>
        <dbReference type="EMBL" id="KJE89187.1"/>
    </source>
</evidence>
<dbReference type="InterPro" id="IPR004143">
    <property type="entry name" value="BPL_LPL_catalytic"/>
</dbReference>
<keyword evidence="6" id="KW-0012">Acyltransferase</keyword>
<organism evidence="11 12">
    <name type="scientific">Capsaspora owczarzaki (strain ATCC 30864)</name>
    <dbReference type="NCBI Taxonomy" id="595528"/>
    <lineage>
        <taxon>Eukaryota</taxon>
        <taxon>Filasterea</taxon>
        <taxon>Capsaspora</taxon>
    </lineage>
</organism>
<proteinExistence type="inferred from homology"/>
<dbReference type="FunFam" id="3.30.930.10:FF:000035">
    <property type="entry name" value="Putative lipoyltransferase 2, mitochondrial"/>
    <property type="match status" value="1"/>
</dbReference>
<evidence type="ECO:0000256" key="5">
    <source>
        <dbReference type="ARBA" id="ARBA00022679"/>
    </source>
</evidence>
<sequence>MLANAPAATRALAAASSHLAARPTVAARILGRVGYAEGIDTQLRFVGDVLAGRNTVVLPPQPAAAPSSLGEPASSSKLANQNNTKLTSGAVTANGGDLLLLEHNPVYTLGRRMQHDADQAARLAALGAEYVYTSRGGQITFHGPGQLVGYPILNLAAFSHRVSVKDYVRRLEVVLMRTCADFGVKTELTADTGVWVGKNKIAALGIQLHERRVTSHGFALNCQTDLRWFSHIVPCGLVGKSVTSLSREVQREVSTEETLPILLKHFGDVFECDVQRVLGAY</sequence>
<evidence type="ECO:0000256" key="1">
    <source>
        <dbReference type="ARBA" id="ARBA00004173"/>
    </source>
</evidence>
<dbReference type="eggNOG" id="KOG0325">
    <property type="taxonomic scope" value="Eukaryota"/>
</dbReference>
<dbReference type="EMBL" id="KE346360">
    <property type="protein sequence ID" value="KJE89187.1"/>
    <property type="molecule type" value="Genomic_DNA"/>
</dbReference>
<dbReference type="PANTHER" id="PTHR10993">
    <property type="entry name" value="OCTANOYLTRANSFERASE"/>
    <property type="match status" value="1"/>
</dbReference>
<evidence type="ECO:0000256" key="9">
    <source>
        <dbReference type="SAM" id="MobiDB-lite"/>
    </source>
</evidence>
<dbReference type="InterPro" id="IPR045864">
    <property type="entry name" value="aa-tRNA-synth_II/BPL/LPL"/>
</dbReference>
<dbReference type="NCBIfam" id="NF010925">
    <property type="entry name" value="PRK14345.1"/>
    <property type="match status" value="1"/>
</dbReference>
<dbReference type="AlphaFoldDB" id="A0A0D2VH01"/>
<gene>
    <name evidence="11" type="ORF">CAOG_000707</name>
</gene>
<evidence type="ECO:0000256" key="3">
    <source>
        <dbReference type="ARBA" id="ARBA00007907"/>
    </source>
</evidence>
<keyword evidence="5 11" id="KW-0808">Transferase</keyword>
<comment type="similarity">
    <text evidence="3">Belongs to the LipB family.</text>
</comment>
<dbReference type="PROSITE" id="PS01313">
    <property type="entry name" value="LIPB"/>
    <property type="match status" value="1"/>
</dbReference>
<dbReference type="InterPro" id="IPR000544">
    <property type="entry name" value="Octanoyltransferase"/>
</dbReference>
<dbReference type="InterPro" id="IPR020605">
    <property type="entry name" value="Octanoyltransferase_CS"/>
</dbReference>
<evidence type="ECO:0000256" key="8">
    <source>
        <dbReference type="ARBA" id="ARBA00033331"/>
    </source>
</evidence>
<comment type="pathway">
    <text evidence="2">Protein modification; protein lipoylation via endogenous pathway; protein N(6)-(lipoyl)lysine from octanoyl-[acyl-carrier-protein]: step 1/2.</text>
</comment>
<evidence type="ECO:0000259" key="10">
    <source>
        <dbReference type="PROSITE" id="PS51733"/>
    </source>
</evidence>
<dbReference type="SUPFAM" id="SSF55681">
    <property type="entry name" value="Class II aaRS and biotin synthetases"/>
    <property type="match status" value="1"/>
</dbReference>
<dbReference type="GO" id="GO:0005739">
    <property type="term" value="C:mitochondrion"/>
    <property type="evidence" value="ECO:0007669"/>
    <property type="project" value="UniProtKB-SubCell"/>
</dbReference>
<dbReference type="PROSITE" id="PS51733">
    <property type="entry name" value="BPL_LPL_CATALYTIC"/>
    <property type="match status" value="1"/>
</dbReference>
<dbReference type="EC" id="2.3.1.181" evidence="4"/>
<dbReference type="RefSeq" id="XP_004365578.1">
    <property type="nucleotide sequence ID" value="XM_004365521.2"/>
</dbReference>
<comment type="subcellular location">
    <subcellularLocation>
        <location evidence="1">Mitochondrion</location>
    </subcellularLocation>
</comment>
<dbReference type="OMA" id="PPMGIRD"/>
<dbReference type="Pfam" id="PF21948">
    <property type="entry name" value="LplA-B_cat"/>
    <property type="match status" value="1"/>
</dbReference>
<dbReference type="GO" id="GO:0033819">
    <property type="term" value="F:lipoyl(octanoyl) transferase activity"/>
    <property type="evidence" value="ECO:0007669"/>
    <property type="project" value="UniProtKB-EC"/>
</dbReference>
<evidence type="ECO:0000256" key="4">
    <source>
        <dbReference type="ARBA" id="ARBA00012334"/>
    </source>
</evidence>
<dbReference type="STRING" id="595528.A0A0D2VH01"/>
<dbReference type="GO" id="GO:0009249">
    <property type="term" value="P:protein lipoylation"/>
    <property type="evidence" value="ECO:0007669"/>
    <property type="project" value="InterPro"/>
</dbReference>
<evidence type="ECO:0000256" key="7">
    <source>
        <dbReference type="ARBA" id="ARBA00030797"/>
    </source>
</evidence>
<feature type="domain" description="BPL/LPL catalytic" evidence="10">
    <location>
        <begin position="92"/>
        <end position="274"/>
    </location>
</feature>
<dbReference type="Gene3D" id="3.30.930.10">
    <property type="entry name" value="Bira Bifunctional Protein, Domain 2"/>
    <property type="match status" value="1"/>
</dbReference>
<dbReference type="NCBIfam" id="TIGR00214">
    <property type="entry name" value="lipB"/>
    <property type="match status" value="1"/>
</dbReference>
<dbReference type="UniPathway" id="UPA00538">
    <property type="reaction ID" value="UER00592"/>
</dbReference>
<dbReference type="CDD" id="cd16444">
    <property type="entry name" value="LipB"/>
    <property type="match status" value="1"/>
</dbReference>
<reference evidence="12" key="1">
    <citation type="submission" date="2011-02" db="EMBL/GenBank/DDBJ databases">
        <title>The Genome Sequence of Capsaspora owczarzaki ATCC 30864.</title>
        <authorList>
            <person name="Russ C."/>
            <person name="Cuomo C."/>
            <person name="Burger G."/>
            <person name="Gray M.W."/>
            <person name="Holland P.W.H."/>
            <person name="King N."/>
            <person name="Lang F.B.F."/>
            <person name="Roger A.J."/>
            <person name="Ruiz-Trillo I."/>
            <person name="Young S.K."/>
            <person name="Zeng Q."/>
            <person name="Gargeya S."/>
            <person name="Alvarado L."/>
            <person name="Berlin A."/>
            <person name="Chapman S.B."/>
            <person name="Chen Z."/>
            <person name="Freedman E."/>
            <person name="Gellesch M."/>
            <person name="Goldberg J."/>
            <person name="Griggs A."/>
            <person name="Gujja S."/>
            <person name="Heilman E."/>
            <person name="Heiman D."/>
            <person name="Howarth C."/>
            <person name="Mehta T."/>
            <person name="Neiman D."/>
            <person name="Pearson M."/>
            <person name="Roberts A."/>
            <person name="Saif S."/>
            <person name="Shea T."/>
            <person name="Shenoy N."/>
            <person name="Sisk P."/>
            <person name="Stolte C."/>
            <person name="Sykes S."/>
            <person name="White J."/>
            <person name="Yandava C."/>
            <person name="Haas B."/>
            <person name="Nusbaum C."/>
            <person name="Birren B."/>
        </authorList>
    </citation>
    <scope>NUCLEOTIDE SEQUENCE</scope>
    <source>
        <strain evidence="12">ATCC 30864</strain>
    </source>
</reference>
<accession>A0A0D2VH01</accession>
<evidence type="ECO:0000256" key="6">
    <source>
        <dbReference type="ARBA" id="ARBA00023315"/>
    </source>
</evidence>
<keyword evidence="12" id="KW-1185">Reference proteome</keyword>
<name>A0A0D2VH01_CAPO3</name>
<evidence type="ECO:0000256" key="2">
    <source>
        <dbReference type="ARBA" id="ARBA00004821"/>
    </source>
</evidence>
<evidence type="ECO:0000313" key="12">
    <source>
        <dbReference type="Proteomes" id="UP000008743"/>
    </source>
</evidence>
<dbReference type="OrthoDB" id="19908at2759"/>